<gene>
    <name evidence="2" type="ORF">LADA_0H18404G</name>
</gene>
<evidence type="ECO:0000313" key="3">
    <source>
        <dbReference type="Proteomes" id="UP000190274"/>
    </source>
</evidence>
<evidence type="ECO:0000256" key="1">
    <source>
        <dbReference type="SAM" id="MobiDB-lite"/>
    </source>
</evidence>
<sequence length="185" mass="20216">MHGCDAAAREPRRPGPMLSPRPTQCYQRARECSHRATHASPNPSLSRLSAKRRQHTHTHTHTRDQTPWRPIFGPFRAGRQPVSQPVLATGQTRTQPRKKTRARARPVHSDAHTCAQGCWTFISGGDLRGWLVSDLARAQSCDGGGVRLCHRAGASPAVLESTVEPSVTPGPRATRLAVEKGRCAS</sequence>
<evidence type="ECO:0000313" key="2">
    <source>
        <dbReference type="EMBL" id="SCU99231.1"/>
    </source>
</evidence>
<reference evidence="2 3" key="1">
    <citation type="submission" date="2016-03" db="EMBL/GenBank/DDBJ databases">
        <authorList>
            <person name="Devillers H."/>
        </authorList>
    </citation>
    <scope>NUCLEOTIDE SEQUENCE [LARGE SCALE GENOMIC DNA]</scope>
    <source>
        <strain evidence="2">CBS 10888</strain>
    </source>
</reference>
<feature type="region of interest" description="Disordered" evidence="1">
    <location>
        <begin position="89"/>
        <end position="108"/>
    </location>
</feature>
<feature type="region of interest" description="Disordered" evidence="1">
    <location>
        <begin position="1"/>
        <end position="69"/>
    </location>
</feature>
<name>A0A1G4K5X4_9SACH</name>
<dbReference type="Proteomes" id="UP000190274">
    <property type="component" value="Chromosome H"/>
</dbReference>
<accession>A0A1G4K5X4</accession>
<feature type="compositionally biased region" description="Basic residues" evidence="1">
    <location>
        <begin position="95"/>
        <end position="106"/>
    </location>
</feature>
<feature type="compositionally biased region" description="Basic residues" evidence="1">
    <location>
        <begin position="49"/>
        <end position="60"/>
    </location>
</feature>
<protein>
    <submittedName>
        <fullName evidence="2">LADA_0H18404g1_1</fullName>
    </submittedName>
</protein>
<dbReference type="AlphaFoldDB" id="A0A1G4K5X4"/>
<keyword evidence="3" id="KW-1185">Reference proteome</keyword>
<dbReference type="EMBL" id="LT598461">
    <property type="protein sequence ID" value="SCU99231.1"/>
    <property type="molecule type" value="Genomic_DNA"/>
</dbReference>
<proteinExistence type="predicted"/>
<organism evidence="2 3">
    <name type="scientific">Lachancea dasiensis</name>
    <dbReference type="NCBI Taxonomy" id="1072105"/>
    <lineage>
        <taxon>Eukaryota</taxon>
        <taxon>Fungi</taxon>
        <taxon>Dikarya</taxon>
        <taxon>Ascomycota</taxon>
        <taxon>Saccharomycotina</taxon>
        <taxon>Saccharomycetes</taxon>
        <taxon>Saccharomycetales</taxon>
        <taxon>Saccharomycetaceae</taxon>
        <taxon>Lachancea</taxon>
    </lineage>
</organism>